<dbReference type="Gene3D" id="1.10.1130.10">
    <property type="entry name" value="Flavocytochrome C3, Chain A"/>
    <property type="match status" value="1"/>
</dbReference>
<dbReference type="PANTHER" id="PTHR35038">
    <property type="entry name" value="DISSIMILATORY SULFITE REDUCTASE SIRA"/>
    <property type="match status" value="1"/>
</dbReference>
<evidence type="ECO:0000313" key="5">
    <source>
        <dbReference type="Proteomes" id="UP000623795"/>
    </source>
</evidence>
<keyword evidence="5" id="KW-1185">Reference proteome</keyword>
<feature type="chain" id="PRO_5046011042" description="Doubled CXXCH motif domain-containing protein" evidence="2">
    <location>
        <begin position="33"/>
        <end position="576"/>
    </location>
</feature>
<accession>A0ABX1Q1C0</accession>
<reference evidence="4 5" key="1">
    <citation type="submission" date="2019-12" db="EMBL/GenBank/DDBJ databases">
        <title>Comparative genomics gives insights into the taxonomy of the Azoarcus-Aromatoleum group and reveals separate origins of nif in the plant-associated Azoarcus and non-plant-associated Aromatoleum sub-groups.</title>
        <authorList>
            <person name="Lafos M."/>
            <person name="Maluk M."/>
            <person name="Batista M."/>
            <person name="Junghare M."/>
            <person name="Carmona M."/>
            <person name="Faoro H."/>
            <person name="Cruz L.M."/>
            <person name="Battistoni F."/>
            <person name="De Souza E."/>
            <person name="Pedrosa F."/>
            <person name="Chen W.-M."/>
            <person name="Poole P.S."/>
            <person name="Dixon R.A."/>
            <person name="James E.K."/>
        </authorList>
    </citation>
    <scope>NUCLEOTIDE SEQUENCE [LARGE SCALE GENOMIC DNA]</scope>
    <source>
        <strain evidence="4 5">Td21</strain>
    </source>
</reference>
<gene>
    <name evidence="4" type="ORF">GPA22_17430</name>
</gene>
<dbReference type="SUPFAM" id="SSF48695">
    <property type="entry name" value="Multiheme cytochromes"/>
    <property type="match status" value="2"/>
</dbReference>
<feature type="domain" description="Doubled CXXCH motif" evidence="3">
    <location>
        <begin position="185"/>
        <end position="217"/>
    </location>
</feature>
<dbReference type="InterPro" id="IPR010177">
    <property type="entry name" value="Paired_CXXCH_1"/>
</dbReference>
<dbReference type="EMBL" id="WTVN01000031">
    <property type="protein sequence ID" value="NMG45498.1"/>
    <property type="molecule type" value="Genomic_DNA"/>
</dbReference>
<dbReference type="PANTHER" id="PTHR35038:SF6">
    <property type="entry name" value="SURFACE LOCALIZED DECAHEME CYTOCHROME C LIPOPROTEIN"/>
    <property type="match status" value="1"/>
</dbReference>
<proteinExistence type="predicted"/>
<dbReference type="RefSeq" id="WP_169257336.1">
    <property type="nucleotide sequence ID" value="NZ_WTVN01000031.1"/>
</dbReference>
<feature type="domain" description="Doubled CXXCH motif" evidence="3">
    <location>
        <begin position="248"/>
        <end position="284"/>
    </location>
</feature>
<organism evidence="4 5">
    <name type="scientific">Aromatoleum toluvorans</name>
    <dbReference type="NCBI Taxonomy" id="92002"/>
    <lineage>
        <taxon>Bacteria</taxon>
        <taxon>Pseudomonadati</taxon>
        <taxon>Pseudomonadota</taxon>
        <taxon>Betaproteobacteria</taxon>
        <taxon>Rhodocyclales</taxon>
        <taxon>Rhodocyclaceae</taxon>
        <taxon>Aromatoleum</taxon>
    </lineage>
</organism>
<evidence type="ECO:0000313" key="4">
    <source>
        <dbReference type="EMBL" id="NMG45498.1"/>
    </source>
</evidence>
<keyword evidence="1 2" id="KW-0732">Signal</keyword>
<evidence type="ECO:0000256" key="2">
    <source>
        <dbReference type="SAM" id="SignalP"/>
    </source>
</evidence>
<protein>
    <recommendedName>
        <fullName evidence="3">Doubled CXXCH motif domain-containing protein</fullName>
    </recommendedName>
</protein>
<dbReference type="InterPro" id="IPR036280">
    <property type="entry name" value="Multihaem_cyt_sf"/>
</dbReference>
<dbReference type="InterPro" id="IPR051829">
    <property type="entry name" value="Multiheme_Cytochr_ET"/>
</dbReference>
<dbReference type="Proteomes" id="UP000623795">
    <property type="component" value="Unassembled WGS sequence"/>
</dbReference>
<feature type="signal peptide" evidence="2">
    <location>
        <begin position="1"/>
        <end position="32"/>
    </location>
</feature>
<name>A0ABX1Q1C0_9RHOO</name>
<comment type="caution">
    <text evidence="4">The sequence shown here is derived from an EMBL/GenBank/DDBJ whole genome shotgun (WGS) entry which is preliminary data.</text>
</comment>
<evidence type="ECO:0000256" key="1">
    <source>
        <dbReference type="ARBA" id="ARBA00022729"/>
    </source>
</evidence>
<dbReference type="Pfam" id="PF09699">
    <property type="entry name" value="Paired_CXXCH_1"/>
    <property type="match status" value="2"/>
</dbReference>
<sequence>MTARTSARPLAGLPVALAFAATLLLAALPAGAGIVASKHNLSASGPGTVKAASETQVCVFCHISHNASPSEPLWNRRARTGGYTPYTSSTAKAASGQPDGASLDCLSCHDGTIALGDLRSRSQVTTMAGGVTTMPAGHSNLGTDLSDDHPVSILYNAALATTRGELADPATLTAKVRLDAGGKLQCTSCHDAHDDTNGKFLVMPNTASALCQTCHQPAQWSTSSHKLSTATWNGVGTSPWPHTSGTTVAANGCENCHRPHSAGGRKWLLNDAKEEDNCNHCHNGNVAAKNIKAEFAKASAHPVATTTGVHDAAEPTVSQTRHVECADCHNPHAAKSGSAGALPGSLTGVRGVTIGGTAVEPATAEYQLCFRCHGDSPGKPAAHIPRQIVQTNTRLEFSTSNPSYHPVAGAGKGTSVPDLKAPWTTASIIKCSDCHSNDAGPGAGGIGPDGPHGSKYAPLLERQYLTADFTTESAGAYALCYKCHDRNILLNSSTSVSSTVHRKHVVSIRTPCSACHDPHGISSTQGNATNNSRLINWDISIVKRNSAGLLKWERTSAGHGRCYMNCHNDNHNPETY</sequence>
<evidence type="ECO:0000259" key="3">
    <source>
        <dbReference type="Pfam" id="PF09699"/>
    </source>
</evidence>